<feature type="chain" id="PRO_5014831887" evidence="4">
    <location>
        <begin position="21"/>
        <end position="223"/>
    </location>
</feature>
<dbReference type="OrthoDB" id="9804312at2"/>
<keyword evidence="7" id="KW-1185">Reference proteome</keyword>
<evidence type="ECO:0000259" key="5">
    <source>
        <dbReference type="Pfam" id="PF13649"/>
    </source>
</evidence>
<dbReference type="AlphaFoldDB" id="A0A2M9B9Y8"/>
<reference evidence="6 7" key="1">
    <citation type="submission" date="2017-11" db="EMBL/GenBank/DDBJ databases">
        <title>Genomic Encyclopedia of Archaeal and Bacterial Type Strains, Phase II (KMG-II): From Individual Species to Whole Genera.</title>
        <authorList>
            <person name="Goeker M."/>
        </authorList>
    </citation>
    <scope>NUCLEOTIDE SEQUENCE [LARGE SCALE GENOMIC DNA]</scope>
    <source>
        <strain evidence="6 7">DSM 11115</strain>
    </source>
</reference>
<dbReference type="EMBL" id="PGFA01000002">
    <property type="protein sequence ID" value="PJJ54754.1"/>
    <property type="molecule type" value="Genomic_DNA"/>
</dbReference>
<gene>
    <name evidence="6" type="ORF">CLV45_3100</name>
</gene>
<evidence type="ECO:0000256" key="4">
    <source>
        <dbReference type="SAM" id="SignalP"/>
    </source>
</evidence>
<dbReference type="SUPFAM" id="SSF53335">
    <property type="entry name" value="S-adenosyl-L-methionine-dependent methyltransferases"/>
    <property type="match status" value="1"/>
</dbReference>
<keyword evidence="2 6" id="KW-0808">Transferase</keyword>
<keyword evidence="1 6" id="KW-0489">Methyltransferase</keyword>
<evidence type="ECO:0000256" key="1">
    <source>
        <dbReference type="ARBA" id="ARBA00022603"/>
    </source>
</evidence>
<name>A0A2M9B9Y8_9BACT</name>
<dbReference type="PANTHER" id="PTHR43464:SF19">
    <property type="entry name" value="UBIQUINONE BIOSYNTHESIS O-METHYLTRANSFERASE, MITOCHONDRIAL"/>
    <property type="match status" value="1"/>
</dbReference>
<dbReference type="Gene3D" id="3.40.50.150">
    <property type="entry name" value="Vaccinia Virus protein VP39"/>
    <property type="match status" value="1"/>
</dbReference>
<dbReference type="PANTHER" id="PTHR43464">
    <property type="entry name" value="METHYLTRANSFERASE"/>
    <property type="match status" value="1"/>
</dbReference>
<dbReference type="GO" id="GO:0032259">
    <property type="term" value="P:methylation"/>
    <property type="evidence" value="ECO:0007669"/>
    <property type="project" value="UniProtKB-KW"/>
</dbReference>
<keyword evidence="3" id="KW-0949">S-adenosyl-L-methionine</keyword>
<feature type="domain" description="Methyltransferase" evidence="5">
    <location>
        <begin position="73"/>
        <end position="159"/>
    </location>
</feature>
<organism evidence="6 7">
    <name type="scientific">Hymenobacter chitinivorans DSM 11115</name>
    <dbReference type="NCBI Taxonomy" id="1121954"/>
    <lineage>
        <taxon>Bacteria</taxon>
        <taxon>Pseudomonadati</taxon>
        <taxon>Bacteroidota</taxon>
        <taxon>Cytophagia</taxon>
        <taxon>Cytophagales</taxon>
        <taxon>Hymenobacteraceae</taxon>
        <taxon>Hymenobacter</taxon>
    </lineage>
</organism>
<sequence>MKQLLISLALLVLSTTVARAQQPTPAAPATEQQQQREKWNKVLTGKQAGYAFNEKPNALLAAAIKGRPPGKALDLGMGQGRNTIFLAQQGWDATGIDLADEAVALAEQHARQAHVRIHSLVQSVGDYDFGTNRWDLIACIYFGPRDYLQKIKDSLKPGGLFVLEGAEQGATKTQQIGSSVVFTADELRQMFAGYKILRCDVQEGISDFKLTKTPLIYFVAQKP</sequence>
<evidence type="ECO:0000313" key="6">
    <source>
        <dbReference type="EMBL" id="PJJ54754.1"/>
    </source>
</evidence>
<dbReference type="InterPro" id="IPR041698">
    <property type="entry name" value="Methyltransf_25"/>
</dbReference>
<dbReference type="CDD" id="cd02440">
    <property type="entry name" value="AdoMet_MTases"/>
    <property type="match status" value="1"/>
</dbReference>
<comment type="caution">
    <text evidence="6">The sequence shown here is derived from an EMBL/GenBank/DDBJ whole genome shotgun (WGS) entry which is preliminary data.</text>
</comment>
<evidence type="ECO:0000313" key="7">
    <source>
        <dbReference type="Proteomes" id="UP000228535"/>
    </source>
</evidence>
<dbReference type="InterPro" id="IPR029063">
    <property type="entry name" value="SAM-dependent_MTases_sf"/>
</dbReference>
<keyword evidence="4" id="KW-0732">Signal</keyword>
<dbReference type="RefSeq" id="WP_100337360.1">
    <property type="nucleotide sequence ID" value="NZ_PGFA01000002.1"/>
</dbReference>
<evidence type="ECO:0000256" key="2">
    <source>
        <dbReference type="ARBA" id="ARBA00022679"/>
    </source>
</evidence>
<dbReference type="Pfam" id="PF13649">
    <property type="entry name" value="Methyltransf_25"/>
    <property type="match status" value="1"/>
</dbReference>
<proteinExistence type="predicted"/>
<dbReference type="GO" id="GO:0008168">
    <property type="term" value="F:methyltransferase activity"/>
    <property type="evidence" value="ECO:0007669"/>
    <property type="project" value="UniProtKB-KW"/>
</dbReference>
<dbReference type="Proteomes" id="UP000228535">
    <property type="component" value="Unassembled WGS sequence"/>
</dbReference>
<feature type="signal peptide" evidence="4">
    <location>
        <begin position="1"/>
        <end position="20"/>
    </location>
</feature>
<accession>A0A2M9B9Y8</accession>
<protein>
    <submittedName>
        <fullName evidence="6">Methyltransferase family protein</fullName>
    </submittedName>
</protein>
<evidence type="ECO:0000256" key="3">
    <source>
        <dbReference type="ARBA" id="ARBA00022691"/>
    </source>
</evidence>